<protein>
    <submittedName>
        <fullName evidence="1">DUF1795 domain-containing protein</fullName>
    </submittedName>
</protein>
<dbReference type="RefSeq" id="WP_012822147.1">
    <property type="nucleotide sequence ID" value="NZ_BSWE01000029.1"/>
</dbReference>
<dbReference type="OMA" id="YQRQAAF"/>
<dbReference type="SUPFAM" id="SSF55724">
    <property type="entry name" value="Mog1p/PsbP-like"/>
    <property type="match status" value="1"/>
</dbReference>
<evidence type="ECO:0000313" key="2">
    <source>
        <dbReference type="Proteomes" id="UP000269665"/>
    </source>
</evidence>
<dbReference type="GeneID" id="45851086"/>
<proteinExistence type="predicted"/>
<reference evidence="1 2" key="1">
    <citation type="journal article" date="2018" name="BMC Genomics">
        <title>High genomic variability in the plant pathogenic bacterium Pectobacterium parmentieri deciphered from de novo assembled complete genomes.</title>
        <authorList>
            <person name="Zoledowska S."/>
            <person name="Motyka-Pomagruk A."/>
            <person name="Sledz W."/>
            <person name="Mengoni A."/>
            <person name="Lojkowska E."/>
        </authorList>
    </citation>
    <scope>NUCLEOTIDE SEQUENCE [LARGE SCALE GENOMIC DNA]</scope>
    <source>
        <strain evidence="1 2">IFB5626</strain>
    </source>
</reference>
<dbReference type="InterPro" id="IPR014894">
    <property type="entry name" value="DcrB/EagT6"/>
</dbReference>
<dbReference type="InterPro" id="IPR016123">
    <property type="entry name" value="Mog1/PsbP_a/b/a-sand"/>
</dbReference>
<comment type="caution">
    <text evidence="1">The sequence shown here is derived from an EMBL/GenBank/DDBJ whole genome shotgun (WGS) entry which is preliminary data.</text>
</comment>
<dbReference type="AlphaFoldDB" id="A0A8B3FHJ6"/>
<dbReference type="Proteomes" id="UP000269665">
    <property type="component" value="Unassembled WGS sequence"/>
</dbReference>
<evidence type="ECO:0000313" key="1">
    <source>
        <dbReference type="EMBL" id="RKO78861.1"/>
    </source>
</evidence>
<dbReference type="KEGG" id="ppar:A8F97_16645"/>
<dbReference type="EMBL" id="PSZG01000001">
    <property type="protein sequence ID" value="RKO78861.1"/>
    <property type="molecule type" value="Genomic_DNA"/>
</dbReference>
<dbReference type="OrthoDB" id="9012334at2"/>
<gene>
    <name evidence="1" type="ORF">C5E00_19800</name>
</gene>
<accession>A0A8B3FHJ6</accession>
<organism evidence="1 2">
    <name type="scientific">Pectobacterium parmentieri</name>
    <dbReference type="NCBI Taxonomy" id="1905730"/>
    <lineage>
        <taxon>Bacteria</taxon>
        <taxon>Pseudomonadati</taxon>
        <taxon>Pseudomonadota</taxon>
        <taxon>Gammaproteobacteria</taxon>
        <taxon>Enterobacterales</taxon>
        <taxon>Pectobacteriaceae</taxon>
        <taxon>Pectobacterium</taxon>
    </lineage>
</organism>
<dbReference type="Pfam" id="PF08786">
    <property type="entry name" value="DcrB"/>
    <property type="match status" value="1"/>
</dbReference>
<name>A0A8B3FHJ6_PECPM</name>
<sequence>MTTPSASYCRFTEGGITLPDGYQDRTLNAFTPCQEGEPALTISRDRLNDGEALGDYIDRQLALMTQHLKGWKTQSRDAIWLGDRLLEGERIQASYLRDGQRLWQQQAVFALANAQILVFTLSKTTTLSTADGSRFNALLGSFTFNQ</sequence>
<dbReference type="Gene3D" id="3.40.1000.10">
    <property type="entry name" value="Mog1/PsbP, alpha/beta/alpha sandwich"/>
    <property type="match status" value="1"/>
</dbReference>